<dbReference type="Proteomes" id="UP001224674">
    <property type="component" value="Chromosome"/>
</dbReference>
<keyword evidence="2" id="KW-1185">Reference proteome</keyword>
<evidence type="ECO:0000313" key="2">
    <source>
        <dbReference type="Proteomes" id="UP001224674"/>
    </source>
</evidence>
<name>A0AAJ6ALF8_9MICC</name>
<protein>
    <submittedName>
        <fullName evidence="1">Uncharacterized protein</fullName>
    </submittedName>
</protein>
<evidence type="ECO:0000313" key="1">
    <source>
        <dbReference type="EMBL" id="WGH92081.1"/>
    </source>
</evidence>
<dbReference type="RefSeq" id="WP_279674326.1">
    <property type="nucleotide sequence ID" value="NZ_CP122566.1"/>
</dbReference>
<gene>
    <name evidence="1" type="ORF">QDX21_06995</name>
</gene>
<organism evidence="1 2">
    <name type="scientific">Auritidibacter ignavus</name>
    <dbReference type="NCBI Taxonomy" id="678932"/>
    <lineage>
        <taxon>Bacteria</taxon>
        <taxon>Bacillati</taxon>
        <taxon>Actinomycetota</taxon>
        <taxon>Actinomycetes</taxon>
        <taxon>Micrococcales</taxon>
        <taxon>Micrococcaceae</taxon>
        <taxon>Auritidibacter</taxon>
    </lineage>
</organism>
<sequence>MTDNKDSLGDTEHEIKRLAGQLAEGRAKVAQTRRDIDRAIIDAHEAGVSEYQLADWSGLARTTVRGILGK</sequence>
<reference evidence="1 2" key="1">
    <citation type="submission" date="2023-03" db="EMBL/GenBank/DDBJ databases">
        <title>Complete genome sequences of several Auritidibacter ignavus strains isolated from ear infections.</title>
        <authorList>
            <person name="Baehr T."/>
            <person name="Baumhoegger A.M."/>
        </authorList>
    </citation>
    <scope>NUCLEOTIDE SEQUENCE [LARGE SCALE GENOMIC DNA]</scope>
    <source>
        <strain evidence="1 2">BABAE-6</strain>
    </source>
</reference>
<accession>A0AAJ6ALF8</accession>
<proteinExistence type="predicted"/>
<dbReference type="AlphaFoldDB" id="A0AAJ6ALF8"/>
<dbReference type="EMBL" id="CP122566">
    <property type="protein sequence ID" value="WGH92081.1"/>
    <property type="molecule type" value="Genomic_DNA"/>
</dbReference>